<sequence>MFIAIEGIDGAGKTTLRRVLAERLSRRHPVHLVGQNSWLSVPVARAISGVKFARASLHSAADVDEYRTDKLLHYRLNIEPALPYGSVIADRYVLSDLVYRSVLEGRDTDVLVDALLGGALPLPSLTLYLDIAPELAWQRILSRAKPLRPYETEENLKTLVAAFHRLGPQLSGFRPIPVTENTTPEDLATRAEELVSELVA</sequence>
<evidence type="ECO:0000256" key="7">
    <source>
        <dbReference type="ARBA" id="ARBA00022777"/>
    </source>
</evidence>
<comment type="catalytic activity">
    <reaction evidence="9 10">
        <text>dTMP + ATP = dTDP + ADP</text>
        <dbReference type="Rhea" id="RHEA:13517"/>
        <dbReference type="ChEBI" id="CHEBI:30616"/>
        <dbReference type="ChEBI" id="CHEBI:58369"/>
        <dbReference type="ChEBI" id="CHEBI:63528"/>
        <dbReference type="ChEBI" id="CHEBI:456216"/>
        <dbReference type="EC" id="2.7.4.9"/>
    </reaction>
</comment>
<comment type="function">
    <text evidence="10">Phosphorylation of dTMP to form dTDP in both de novo and salvage pathways of dTTP synthesis.</text>
</comment>
<dbReference type="InterPro" id="IPR018094">
    <property type="entry name" value="Thymidylate_kinase"/>
</dbReference>
<organism evidence="12 13">
    <name type="scientific">Streptomyces tubbatahanensis</name>
    <dbReference type="NCBI Taxonomy" id="2923272"/>
    <lineage>
        <taxon>Bacteria</taxon>
        <taxon>Bacillati</taxon>
        <taxon>Actinomycetota</taxon>
        <taxon>Actinomycetes</taxon>
        <taxon>Kitasatosporales</taxon>
        <taxon>Streptomycetaceae</taxon>
        <taxon>Streptomyces</taxon>
    </lineage>
</organism>
<reference evidence="12 13" key="1">
    <citation type="journal article" date="2023" name="Microbiol. Spectr.">
        <title>Synergy between Genome Mining, Metabolomics, and Bioinformatics Uncovers Antibacterial Chlorinated Carbazole Alkaloids and Their Biosynthetic Gene Cluster from Streptomyces tubbatahanensis sp. nov., a Novel Actinomycete Isolated from Sulu Sea, Philippines.</title>
        <authorList>
            <person name="Tenebro C.P."/>
            <person name="Trono D.J.V.L."/>
            <person name="Balida L.A.P."/>
            <person name="Bayog L.K.A."/>
            <person name="Bruna J.R."/>
            <person name="Sabido E.M."/>
            <person name="Caspe D.P.C."/>
            <person name="de Los Santos E.L.C."/>
            <person name="Saludes J.P."/>
            <person name="Dalisay D.S."/>
        </authorList>
    </citation>
    <scope>NUCLEOTIDE SEQUENCE [LARGE SCALE GENOMIC DNA]</scope>
    <source>
        <strain evidence="12 13">DSD3025</strain>
    </source>
</reference>
<feature type="domain" description="Thymidylate kinase-like" evidence="11">
    <location>
        <begin position="5"/>
        <end position="158"/>
    </location>
</feature>
<dbReference type="InterPro" id="IPR039430">
    <property type="entry name" value="Thymidylate_kin-like_dom"/>
</dbReference>
<proteinExistence type="inferred from homology"/>
<dbReference type="PANTHER" id="PTHR10344:SF4">
    <property type="entry name" value="UMP-CMP KINASE 2, MITOCHONDRIAL"/>
    <property type="match status" value="1"/>
</dbReference>
<dbReference type="PANTHER" id="PTHR10344">
    <property type="entry name" value="THYMIDYLATE KINASE"/>
    <property type="match status" value="1"/>
</dbReference>
<keyword evidence="4 10" id="KW-0808">Transferase</keyword>
<dbReference type="Pfam" id="PF02223">
    <property type="entry name" value="Thymidylate_kin"/>
    <property type="match status" value="1"/>
</dbReference>
<evidence type="ECO:0000256" key="8">
    <source>
        <dbReference type="ARBA" id="ARBA00022840"/>
    </source>
</evidence>
<name>A0ABY3XKT2_9ACTN</name>
<dbReference type="Proteomes" id="UP001202244">
    <property type="component" value="Chromosome"/>
</dbReference>
<dbReference type="RefSeq" id="WP_242748371.1">
    <property type="nucleotide sequence ID" value="NZ_CP093846.1"/>
</dbReference>
<dbReference type="HAMAP" id="MF_00165">
    <property type="entry name" value="Thymidylate_kinase"/>
    <property type="match status" value="1"/>
</dbReference>
<evidence type="ECO:0000256" key="3">
    <source>
        <dbReference type="ARBA" id="ARBA00017144"/>
    </source>
</evidence>
<accession>A0ABY3XKT2</accession>
<gene>
    <name evidence="10" type="primary">tmk</name>
    <name evidence="12" type="ORF">MMF93_00070</name>
</gene>
<evidence type="ECO:0000256" key="2">
    <source>
        <dbReference type="ARBA" id="ARBA00012980"/>
    </source>
</evidence>
<evidence type="ECO:0000256" key="9">
    <source>
        <dbReference type="ARBA" id="ARBA00048743"/>
    </source>
</evidence>
<keyword evidence="6 10" id="KW-0547">Nucleotide-binding</keyword>
<dbReference type="EC" id="2.7.4.9" evidence="2 10"/>
<evidence type="ECO:0000256" key="10">
    <source>
        <dbReference type="HAMAP-Rule" id="MF_00165"/>
    </source>
</evidence>
<keyword evidence="8 10" id="KW-0067">ATP-binding</keyword>
<evidence type="ECO:0000313" key="12">
    <source>
        <dbReference type="EMBL" id="UNS95036.1"/>
    </source>
</evidence>
<comment type="similarity">
    <text evidence="1 10">Belongs to the thymidylate kinase family.</text>
</comment>
<dbReference type="CDD" id="cd01672">
    <property type="entry name" value="TMPK"/>
    <property type="match status" value="1"/>
</dbReference>
<evidence type="ECO:0000313" key="13">
    <source>
        <dbReference type="Proteomes" id="UP001202244"/>
    </source>
</evidence>
<dbReference type="Gene3D" id="3.40.50.300">
    <property type="entry name" value="P-loop containing nucleotide triphosphate hydrolases"/>
    <property type="match status" value="1"/>
</dbReference>
<dbReference type="SUPFAM" id="SSF52540">
    <property type="entry name" value="P-loop containing nucleoside triphosphate hydrolases"/>
    <property type="match status" value="1"/>
</dbReference>
<evidence type="ECO:0000256" key="1">
    <source>
        <dbReference type="ARBA" id="ARBA00009776"/>
    </source>
</evidence>
<dbReference type="InterPro" id="IPR027417">
    <property type="entry name" value="P-loop_NTPase"/>
</dbReference>
<evidence type="ECO:0000256" key="6">
    <source>
        <dbReference type="ARBA" id="ARBA00022741"/>
    </source>
</evidence>
<feature type="binding site" evidence="10">
    <location>
        <begin position="7"/>
        <end position="14"/>
    </location>
    <ligand>
        <name>ATP</name>
        <dbReference type="ChEBI" id="CHEBI:30616"/>
    </ligand>
</feature>
<evidence type="ECO:0000256" key="4">
    <source>
        <dbReference type="ARBA" id="ARBA00022679"/>
    </source>
</evidence>
<keyword evidence="13" id="KW-1185">Reference proteome</keyword>
<evidence type="ECO:0000259" key="11">
    <source>
        <dbReference type="Pfam" id="PF02223"/>
    </source>
</evidence>
<dbReference type="EMBL" id="CP093846">
    <property type="protein sequence ID" value="UNS95036.1"/>
    <property type="molecule type" value="Genomic_DNA"/>
</dbReference>
<protein>
    <recommendedName>
        <fullName evidence="3 10">Thymidylate kinase</fullName>
        <ecNumber evidence="2 10">2.7.4.9</ecNumber>
    </recommendedName>
    <alternativeName>
        <fullName evidence="10">dTMP kinase</fullName>
    </alternativeName>
</protein>
<keyword evidence="7 10" id="KW-0418">Kinase</keyword>
<evidence type="ECO:0000256" key="5">
    <source>
        <dbReference type="ARBA" id="ARBA00022727"/>
    </source>
</evidence>
<keyword evidence="5 10" id="KW-0545">Nucleotide biosynthesis</keyword>